<evidence type="ECO:0000313" key="12">
    <source>
        <dbReference type="EMBL" id="QOY51250.1"/>
    </source>
</evidence>
<dbReference type="SUPFAM" id="SSF55486">
    <property type="entry name" value="Metalloproteases ('zincins'), catalytic domain"/>
    <property type="match status" value="1"/>
</dbReference>
<sequence length="649" mass="74874">MSNFASVKVNLNDFISDLNKKIKANNLHVEKLLKIKQKTYTNFVKPLQMMEEYLEQFFTPLSHINSVNNSDKTQDIYADSLPIITEYSTKLSQNIDIYKAYKEIEKNEKETLNYEQKRVIELNILNFELSGAHLDEKTKERLQEIHIKKSELSNNFSQNLLNATNAYKYIITDEKDIEGLPQSDIENAKFEEDGKTKYKFTLQMPSYIAYMTYGKNAKIREELYKAYVTRSPENAIIIDELLSLKNEMSNLLGFDNYASYSLASKMAKNEKSVVDFLQTLIINSKAQAQEELKELQSIAKEPLQSFDTAYYSEILKKEKYDLDEELYRPYFEQKSVVNGMFEFLNRLFGIKFEKVDEELWDKKAFSYNLHVEDKLVARLYLDLEARESKKGGAWMHNFQTHCKDENGDEQLASAFIVCNFPPSKEKNPSLLRHDDVVTLFHEMGHAIHHLLSNVDENEVSGVNGVEWDAVEFPSQFLENFAYEPHVLKLFAIHHETGEIIPDEMIDKLVRSKNFLSASGMLRQLEFSIFDFKLHSKIYQGDEVQNLLDSIREDTALIKTPSYNKFQNGFSHIFAGGYAAGYYSYKWAEVLSADAFFSVVDEGIIDSNTAKKYLHVVLNGGGAKSMGVLFKELMGREPNPDNLLRLNGIK</sequence>
<reference evidence="12 13" key="1">
    <citation type="submission" date="2020-05" db="EMBL/GenBank/DDBJ databases">
        <title>Sulfurimonas marisnigri, sp. nov., and Sulfurimonas baltica, sp. nov., manganese oxide reducing chemolithoautotrophs of the class Epsilonproteobacteria isolated from the pelagic redoxclines of the Black and Baltic Seas and emended description of the genus Sulfurimonas.</title>
        <authorList>
            <person name="Henkel J.V."/>
            <person name="Laudan C."/>
            <person name="Werner J."/>
            <person name="Neu T."/>
            <person name="Plewe S."/>
            <person name="Sproer C."/>
            <person name="Bunk B."/>
            <person name="Schulz-Vogt H.N."/>
        </authorList>
    </citation>
    <scope>NUCLEOTIDE SEQUENCE [LARGE SCALE GENOMIC DNA]</scope>
    <source>
        <strain evidence="12 13">GD2</strain>
    </source>
</reference>
<evidence type="ECO:0000256" key="1">
    <source>
        <dbReference type="ARBA" id="ARBA00006040"/>
    </source>
</evidence>
<dbReference type="GO" id="GO:0046872">
    <property type="term" value="F:metal ion binding"/>
    <property type="evidence" value="ECO:0007669"/>
    <property type="project" value="UniProtKB-UniRule"/>
</dbReference>
<dbReference type="CDD" id="cd06456">
    <property type="entry name" value="M3A_DCP"/>
    <property type="match status" value="1"/>
</dbReference>
<keyword evidence="13" id="KW-1185">Reference proteome</keyword>
<dbReference type="PANTHER" id="PTHR11804">
    <property type="entry name" value="PROTEASE M3 THIMET OLIGOPEPTIDASE-RELATED"/>
    <property type="match status" value="1"/>
</dbReference>
<evidence type="ECO:0000256" key="8">
    <source>
        <dbReference type="ARBA" id="ARBA00026100"/>
    </source>
</evidence>
<dbReference type="InterPro" id="IPR045666">
    <property type="entry name" value="OpdA_N"/>
</dbReference>
<dbReference type="EC" id="3.4.24.70" evidence="8"/>
<comment type="similarity">
    <text evidence="1 9">Belongs to the peptidase M3 family.</text>
</comment>
<keyword evidence="4 9" id="KW-0378">Hydrolase</keyword>
<evidence type="ECO:0000256" key="2">
    <source>
        <dbReference type="ARBA" id="ARBA00022670"/>
    </source>
</evidence>
<evidence type="ECO:0000256" key="4">
    <source>
        <dbReference type="ARBA" id="ARBA00022801"/>
    </source>
</evidence>
<dbReference type="GO" id="GO:0005829">
    <property type="term" value="C:cytosol"/>
    <property type="evidence" value="ECO:0007669"/>
    <property type="project" value="UniProtKB-ARBA"/>
</dbReference>
<dbReference type="Pfam" id="PF01432">
    <property type="entry name" value="Peptidase_M3"/>
    <property type="match status" value="1"/>
</dbReference>
<organism evidence="12 13">
    <name type="scientific">Candidatus Sulfurimonas baltica</name>
    <dbReference type="NCBI Taxonomy" id="2740404"/>
    <lineage>
        <taxon>Bacteria</taxon>
        <taxon>Pseudomonadati</taxon>
        <taxon>Campylobacterota</taxon>
        <taxon>Epsilonproteobacteria</taxon>
        <taxon>Campylobacterales</taxon>
        <taxon>Sulfurimonadaceae</taxon>
        <taxon>Sulfurimonas</taxon>
    </lineage>
</organism>
<dbReference type="GO" id="GO:0006508">
    <property type="term" value="P:proteolysis"/>
    <property type="evidence" value="ECO:0007669"/>
    <property type="project" value="UniProtKB-KW"/>
</dbReference>
<keyword evidence="6 9" id="KW-0482">Metalloprotease</keyword>
<dbReference type="Gene3D" id="1.10.1370.40">
    <property type="match status" value="1"/>
</dbReference>
<dbReference type="KEGG" id="sbal:HUE88_08915"/>
<dbReference type="Pfam" id="PF19310">
    <property type="entry name" value="TOP_N"/>
    <property type="match status" value="1"/>
</dbReference>
<comment type="cofactor">
    <cofactor evidence="9">
        <name>Zn(2+)</name>
        <dbReference type="ChEBI" id="CHEBI:29105"/>
    </cofactor>
    <text evidence="9">Binds 1 zinc ion.</text>
</comment>
<evidence type="ECO:0000259" key="10">
    <source>
        <dbReference type="Pfam" id="PF01432"/>
    </source>
</evidence>
<dbReference type="InterPro" id="IPR045090">
    <property type="entry name" value="Pept_M3A_M3B"/>
</dbReference>
<evidence type="ECO:0000256" key="5">
    <source>
        <dbReference type="ARBA" id="ARBA00022833"/>
    </source>
</evidence>
<accession>A0A7S7LTV0</accession>
<feature type="domain" description="Oligopeptidase A N-terminal" evidence="11">
    <location>
        <begin position="28"/>
        <end position="139"/>
    </location>
</feature>
<evidence type="ECO:0000313" key="13">
    <source>
        <dbReference type="Proteomes" id="UP000593994"/>
    </source>
</evidence>
<evidence type="ECO:0000256" key="3">
    <source>
        <dbReference type="ARBA" id="ARBA00022723"/>
    </source>
</evidence>
<dbReference type="Gene3D" id="3.40.390.10">
    <property type="entry name" value="Collagenase (Catalytic Domain)"/>
    <property type="match status" value="1"/>
</dbReference>
<dbReference type="EMBL" id="CP054492">
    <property type="protein sequence ID" value="QOY51250.1"/>
    <property type="molecule type" value="Genomic_DNA"/>
</dbReference>
<dbReference type="Gene3D" id="1.10.1370.10">
    <property type="entry name" value="Neurolysin, domain 3"/>
    <property type="match status" value="1"/>
</dbReference>
<dbReference type="Proteomes" id="UP000593994">
    <property type="component" value="Chromosome"/>
</dbReference>
<dbReference type="AlphaFoldDB" id="A0A7S7LTV0"/>
<keyword evidence="3 9" id="KW-0479">Metal-binding</keyword>
<dbReference type="PANTHER" id="PTHR11804:SF84">
    <property type="entry name" value="SACCHAROLYSIN"/>
    <property type="match status" value="1"/>
</dbReference>
<feature type="domain" description="Peptidase M3A/M3B catalytic" evidence="10">
    <location>
        <begin position="211"/>
        <end position="645"/>
    </location>
</feature>
<evidence type="ECO:0000256" key="7">
    <source>
        <dbReference type="ARBA" id="ARBA00024603"/>
    </source>
</evidence>
<keyword evidence="5 9" id="KW-0862">Zinc</keyword>
<evidence type="ECO:0000256" key="6">
    <source>
        <dbReference type="ARBA" id="ARBA00023049"/>
    </source>
</evidence>
<gene>
    <name evidence="12" type="ORF">HUE88_08915</name>
</gene>
<evidence type="ECO:0000256" key="9">
    <source>
        <dbReference type="RuleBase" id="RU003435"/>
    </source>
</evidence>
<proteinExistence type="inferred from homology"/>
<evidence type="ECO:0000259" key="11">
    <source>
        <dbReference type="Pfam" id="PF19310"/>
    </source>
</evidence>
<dbReference type="InterPro" id="IPR024079">
    <property type="entry name" value="MetalloPept_cat_dom_sf"/>
</dbReference>
<dbReference type="InterPro" id="IPR024077">
    <property type="entry name" value="Neurolysin/TOP_dom2"/>
</dbReference>
<dbReference type="GO" id="GO:0004222">
    <property type="term" value="F:metalloendopeptidase activity"/>
    <property type="evidence" value="ECO:0007669"/>
    <property type="project" value="UniProtKB-EC"/>
</dbReference>
<dbReference type="InterPro" id="IPR001567">
    <property type="entry name" value="Pept_M3A_M3B_dom"/>
</dbReference>
<comment type="catalytic activity">
    <reaction evidence="7">
        <text>Hydrolysis of oligopeptides, with broad specificity. Gly or Ala commonly occur as P1 or P1' residues, but more distant residues are also important, as is shown by the fact that Z-Gly-Pro-Gly-|-Gly-Pro-Ala is cleaved, but not Z-(Gly)(5).</text>
        <dbReference type="EC" id="3.4.24.70"/>
    </reaction>
</comment>
<keyword evidence="2 9" id="KW-0645">Protease</keyword>
<dbReference type="FunFam" id="3.40.390.10:FF:000009">
    <property type="entry name" value="Oligopeptidase A"/>
    <property type="match status" value="1"/>
</dbReference>
<protein>
    <recommendedName>
        <fullName evidence="8">oligopeptidase A</fullName>
        <ecNumber evidence="8">3.4.24.70</ecNumber>
    </recommendedName>
</protein>
<dbReference type="RefSeq" id="WP_194368363.1">
    <property type="nucleotide sequence ID" value="NZ_CP054492.1"/>
</dbReference>
<dbReference type="GO" id="GO:0006518">
    <property type="term" value="P:peptide metabolic process"/>
    <property type="evidence" value="ECO:0007669"/>
    <property type="project" value="TreeGrafter"/>
</dbReference>
<name>A0A7S7LTV0_9BACT</name>
<dbReference type="InterPro" id="IPR034005">
    <property type="entry name" value="M3A_DCP"/>
</dbReference>